<sequence length="339" mass="38822">MRKEGLPKYIVNFDELAHELKVDLLNLINSKLNSEYPQLNTDNLESLLGDIRKLLPYEIYRGLKNNIDSFIYSNIEGIQKVEGRIIDVPPLIMKTTEIFQFEKDVFITGLHINQTGWKINDTYSLEVMRKKLITNAPTKEVGEHKYFNTFHKVLSNIPIYFNLDNKSGNSRQVILDLEYIEGLESTIIDTPITPTINDIKNDWDIAVVMNWESGSLADIDLHGFIGNKHIYFSKNSMEGFYLNFDFQSHVDNTNPEIISIKGFKGQHLDIYANNYNGIPLTQDISIKIYNKKSYGTTLLKNIDFKLDNNGYLNGICSIDLNTQVITNLVNQIKTINGGI</sequence>
<evidence type="ECO:0000313" key="2">
    <source>
        <dbReference type="Proteomes" id="UP000824633"/>
    </source>
</evidence>
<name>A0ABM7T7N0_9CLOT</name>
<dbReference type="EMBL" id="AP024849">
    <property type="protein sequence ID" value="BCZ46928.1"/>
    <property type="molecule type" value="Genomic_DNA"/>
</dbReference>
<evidence type="ECO:0000313" key="1">
    <source>
        <dbReference type="EMBL" id="BCZ46928.1"/>
    </source>
</evidence>
<accession>A0ABM7T7N0</accession>
<keyword evidence="2" id="KW-1185">Reference proteome</keyword>
<reference evidence="2" key="1">
    <citation type="submission" date="2021-07" db="EMBL/GenBank/DDBJ databases">
        <title>Complete genome sequencing of a Clostridium isolate.</title>
        <authorList>
            <person name="Ueki A."/>
            <person name="Tonouchi A."/>
        </authorList>
    </citation>
    <scope>NUCLEOTIDE SEQUENCE [LARGE SCALE GENOMIC DNA]</scope>
    <source>
        <strain evidence="2">C5S11</strain>
    </source>
</reference>
<protein>
    <submittedName>
        <fullName evidence="1">Uncharacterized protein</fullName>
    </submittedName>
</protein>
<gene>
    <name evidence="1" type="ORF">psyc5s11_29950</name>
</gene>
<dbReference type="RefSeq" id="WP_224033323.1">
    <property type="nucleotide sequence ID" value="NZ_AP024849.1"/>
</dbReference>
<dbReference type="Proteomes" id="UP000824633">
    <property type="component" value="Chromosome"/>
</dbReference>
<organism evidence="1 2">
    <name type="scientific">Clostridium gelidum</name>
    <dbReference type="NCBI Taxonomy" id="704125"/>
    <lineage>
        <taxon>Bacteria</taxon>
        <taxon>Bacillati</taxon>
        <taxon>Bacillota</taxon>
        <taxon>Clostridia</taxon>
        <taxon>Eubacteriales</taxon>
        <taxon>Clostridiaceae</taxon>
        <taxon>Clostridium</taxon>
    </lineage>
</organism>
<proteinExistence type="predicted"/>